<reference evidence="11 12" key="1">
    <citation type="submission" date="2020-06" db="EMBL/GenBank/DDBJ databases">
        <title>Draft genome of Uliginosibacterium sp. IMCC34675.</title>
        <authorList>
            <person name="Song J."/>
        </authorList>
    </citation>
    <scope>NUCLEOTIDE SEQUENCE [LARGE SCALE GENOMIC DNA]</scope>
    <source>
        <strain evidence="11 12">IMCC34675</strain>
    </source>
</reference>
<protein>
    <recommendedName>
        <fullName evidence="3 9">Pseudoazurin</fullName>
    </recommendedName>
</protein>
<dbReference type="PRINTS" id="PR00155">
    <property type="entry name" value="AMICYANIN"/>
</dbReference>
<evidence type="ECO:0000256" key="7">
    <source>
        <dbReference type="ARBA" id="ARBA00022982"/>
    </source>
</evidence>
<keyword evidence="4" id="KW-0813">Transport</keyword>
<dbReference type="InterPro" id="IPR012745">
    <property type="entry name" value="Pseudoazurin"/>
</dbReference>
<feature type="domain" description="Blue (type 1) copper" evidence="10">
    <location>
        <begin position="40"/>
        <end position="125"/>
    </location>
</feature>
<keyword evidence="8" id="KW-0186">Copper</keyword>
<evidence type="ECO:0000256" key="9">
    <source>
        <dbReference type="NCBIfam" id="TIGR02375"/>
    </source>
</evidence>
<keyword evidence="6" id="KW-0574">Periplasm</keyword>
<proteinExistence type="predicted"/>
<comment type="subcellular location">
    <subcellularLocation>
        <location evidence="2">Periplasm</location>
    </subcellularLocation>
</comment>
<keyword evidence="7" id="KW-0249">Electron transport</keyword>
<dbReference type="Proteomes" id="UP000778523">
    <property type="component" value="Unassembled WGS sequence"/>
</dbReference>
<dbReference type="InterPro" id="IPR028871">
    <property type="entry name" value="BlueCu_1_BS"/>
</dbReference>
<evidence type="ECO:0000256" key="1">
    <source>
        <dbReference type="ARBA" id="ARBA00001935"/>
    </source>
</evidence>
<dbReference type="Pfam" id="PF00127">
    <property type="entry name" value="Copper-bind"/>
    <property type="match status" value="1"/>
</dbReference>
<keyword evidence="12" id="KW-1185">Reference proteome</keyword>
<accession>A0ABX2IHQ4</accession>
<comment type="caution">
    <text evidence="11">The sequence shown here is derived from an EMBL/GenBank/DDBJ whole genome shotgun (WGS) entry which is preliminary data.</text>
</comment>
<evidence type="ECO:0000256" key="6">
    <source>
        <dbReference type="ARBA" id="ARBA00022764"/>
    </source>
</evidence>
<dbReference type="EMBL" id="JABCSC020000001">
    <property type="protein sequence ID" value="NSL54537.1"/>
    <property type="molecule type" value="Genomic_DNA"/>
</dbReference>
<evidence type="ECO:0000256" key="4">
    <source>
        <dbReference type="ARBA" id="ARBA00022448"/>
    </source>
</evidence>
<evidence type="ECO:0000256" key="5">
    <source>
        <dbReference type="ARBA" id="ARBA00022723"/>
    </source>
</evidence>
<dbReference type="InterPro" id="IPR002386">
    <property type="entry name" value="Amicyanin/Pseudoazurin"/>
</dbReference>
<dbReference type="SUPFAM" id="SSF49503">
    <property type="entry name" value="Cupredoxins"/>
    <property type="match status" value="1"/>
</dbReference>
<comment type="cofactor">
    <cofactor evidence="1">
        <name>Cu cation</name>
        <dbReference type="ChEBI" id="CHEBI:23378"/>
    </cofactor>
</comment>
<evidence type="ECO:0000256" key="8">
    <source>
        <dbReference type="ARBA" id="ARBA00023008"/>
    </source>
</evidence>
<evidence type="ECO:0000256" key="3">
    <source>
        <dbReference type="ARBA" id="ARBA00016984"/>
    </source>
</evidence>
<dbReference type="PROSITE" id="PS00196">
    <property type="entry name" value="COPPER_BLUE"/>
    <property type="match status" value="1"/>
</dbReference>
<dbReference type="InterPro" id="IPR000923">
    <property type="entry name" value="BlueCu_1"/>
</dbReference>
<keyword evidence="5" id="KW-0479">Metal-binding</keyword>
<name>A0ABX2IHQ4_9RHOO</name>
<organism evidence="11 12">
    <name type="scientific">Uliginosibacterium aquaticum</name>
    <dbReference type="NCBI Taxonomy" id="2731212"/>
    <lineage>
        <taxon>Bacteria</taxon>
        <taxon>Pseudomonadati</taxon>
        <taxon>Pseudomonadota</taxon>
        <taxon>Betaproteobacteria</taxon>
        <taxon>Rhodocyclales</taxon>
        <taxon>Zoogloeaceae</taxon>
        <taxon>Uliginosibacterium</taxon>
    </lineage>
</organism>
<sequence>MHDKQIRPLINLQARRFLQGLCCLAPLLVTPGQAAEHTVKMLNTGKDGMMVFEPAFLKLTPGDTVVFQPAQKGAHNSASLLLPAGASSWRSAPDAEHRVKLTKEGVYLYICDPHKSMGMVGVLQVGKPGNLTEAQALAKKEQATFVMGKDRFSKALAHIK</sequence>
<evidence type="ECO:0000313" key="11">
    <source>
        <dbReference type="EMBL" id="NSL54537.1"/>
    </source>
</evidence>
<dbReference type="Gene3D" id="2.60.40.420">
    <property type="entry name" value="Cupredoxins - blue copper proteins"/>
    <property type="match status" value="1"/>
</dbReference>
<evidence type="ECO:0000313" key="12">
    <source>
        <dbReference type="Proteomes" id="UP000778523"/>
    </source>
</evidence>
<evidence type="ECO:0000259" key="10">
    <source>
        <dbReference type="Pfam" id="PF00127"/>
    </source>
</evidence>
<dbReference type="NCBIfam" id="TIGR02375">
    <property type="entry name" value="pseudoazurin"/>
    <property type="match status" value="1"/>
</dbReference>
<evidence type="ECO:0000256" key="2">
    <source>
        <dbReference type="ARBA" id="ARBA00004418"/>
    </source>
</evidence>
<dbReference type="CDD" id="cd04218">
    <property type="entry name" value="Pseudoazurin"/>
    <property type="match status" value="1"/>
</dbReference>
<dbReference type="InterPro" id="IPR008972">
    <property type="entry name" value="Cupredoxin"/>
</dbReference>
<gene>
    <name evidence="11" type="ORF">HJ583_005845</name>
</gene>